<dbReference type="SUPFAM" id="SSF53032">
    <property type="entry name" value="tRNA-intron endonuclease catalytic domain-like"/>
    <property type="match status" value="1"/>
</dbReference>
<evidence type="ECO:0000313" key="14">
    <source>
        <dbReference type="Proteomes" id="UP001152803"/>
    </source>
</evidence>
<feature type="active site" evidence="10">
    <location>
        <position position="379"/>
    </location>
</feature>
<evidence type="ECO:0000259" key="11">
    <source>
        <dbReference type="Pfam" id="PF01974"/>
    </source>
</evidence>
<dbReference type="FunFam" id="3.40.1350.10:FF:000001">
    <property type="entry name" value="tRNA-splicing endonuclease subunit Sen2"/>
    <property type="match status" value="1"/>
</dbReference>
<dbReference type="Pfam" id="PF02778">
    <property type="entry name" value="tRNA_int_endo_N"/>
    <property type="match status" value="1"/>
</dbReference>
<evidence type="ECO:0000256" key="5">
    <source>
        <dbReference type="ARBA" id="ARBA00022694"/>
    </source>
</evidence>
<evidence type="ECO:0000256" key="10">
    <source>
        <dbReference type="PIRSR" id="PIRSR011789-1"/>
    </source>
</evidence>
<protein>
    <recommendedName>
        <fullName evidence="8 9">tRNA-splicing endonuclease subunit Sen2</fullName>
        <ecNumber evidence="3 9">4.6.1.16</ecNumber>
    </recommendedName>
</protein>
<evidence type="ECO:0000256" key="7">
    <source>
        <dbReference type="ARBA" id="ARBA00023242"/>
    </source>
</evidence>
<dbReference type="GO" id="GO:0005737">
    <property type="term" value="C:cytoplasm"/>
    <property type="evidence" value="ECO:0007669"/>
    <property type="project" value="TreeGrafter"/>
</dbReference>
<dbReference type="GO" id="GO:0003676">
    <property type="term" value="F:nucleic acid binding"/>
    <property type="evidence" value="ECO:0007669"/>
    <property type="project" value="InterPro"/>
</dbReference>
<keyword evidence="7 9" id="KW-0539">Nucleus</keyword>
<dbReference type="Proteomes" id="UP001152803">
    <property type="component" value="Unassembled WGS sequence"/>
</dbReference>
<dbReference type="GO" id="GO:0000379">
    <property type="term" value="P:tRNA-type intron splice site recognition and cleavage"/>
    <property type="evidence" value="ECO:0007669"/>
    <property type="project" value="TreeGrafter"/>
</dbReference>
<dbReference type="InterPro" id="IPR006677">
    <property type="entry name" value="tRNA_intron_Endonuc_cat-like"/>
</dbReference>
<dbReference type="GO" id="GO:0000213">
    <property type="term" value="F:tRNA-intron lyase activity"/>
    <property type="evidence" value="ECO:0007669"/>
    <property type="project" value="UniProtKB-UniRule"/>
</dbReference>
<accession>A0A9Q1D4N9</accession>
<comment type="caution">
    <text evidence="13">The sequence shown here is derived from an EMBL/GenBank/DDBJ whole genome shotgun (WGS) entry which is preliminary data.</text>
</comment>
<evidence type="ECO:0000256" key="3">
    <source>
        <dbReference type="ARBA" id="ARBA00012573"/>
    </source>
</evidence>
<keyword evidence="14" id="KW-1185">Reference proteome</keyword>
<dbReference type="InterPro" id="IPR036167">
    <property type="entry name" value="tRNA_intron_Endo_cat-like_sf"/>
</dbReference>
<keyword evidence="4" id="KW-0507">mRNA processing</keyword>
<dbReference type="OrthoDB" id="10249562at2759"/>
<dbReference type="GO" id="GO:0000214">
    <property type="term" value="C:tRNA-intron endonuclease complex"/>
    <property type="evidence" value="ECO:0007669"/>
    <property type="project" value="UniProtKB-UniRule"/>
</dbReference>
<evidence type="ECO:0000256" key="9">
    <source>
        <dbReference type="PIRNR" id="PIRNR011789"/>
    </source>
</evidence>
<dbReference type="InterPro" id="IPR016589">
    <property type="entry name" value="tRNA_splic_SEN2"/>
</dbReference>
<dbReference type="EC" id="4.6.1.16" evidence="3 9"/>
<evidence type="ECO:0000256" key="6">
    <source>
        <dbReference type="ARBA" id="ARBA00023239"/>
    </source>
</evidence>
<evidence type="ECO:0000256" key="2">
    <source>
        <dbReference type="ARBA" id="ARBA00008078"/>
    </source>
</evidence>
<feature type="active site" evidence="10">
    <location>
        <position position="387"/>
    </location>
</feature>
<dbReference type="Gene3D" id="3.40.1350.10">
    <property type="match status" value="1"/>
</dbReference>
<dbReference type="InterPro" id="IPR006678">
    <property type="entry name" value="tRNA_intron_Endonuc_N"/>
</dbReference>
<dbReference type="InterPro" id="IPR011856">
    <property type="entry name" value="tRNA_endonuc-like_dom_sf"/>
</dbReference>
<evidence type="ECO:0000256" key="8">
    <source>
        <dbReference type="ARBA" id="ARBA00071058"/>
    </source>
</evidence>
<dbReference type="CDD" id="cd22363">
    <property type="entry name" value="tRNA-intron_lyase_C"/>
    <property type="match status" value="1"/>
</dbReference>
<evidence type="ECO:0000313" key="13">
    <source>
        <dbReference type="EMBL" id="KAJ8258649.1"/>
    </source>
</evidence>
<reference evidence="13" key="1">
    <citation type="journal article" date="2023" name="Science">
        <title>Genome structures resolve the early diversification of teleost fishes.</title>
        <authorList>
            <person name="Parey E."/>
            <person name="Louis A."/>
            <person name="Montfort J."/>
            <person name="Bouchez O."/>
            <person name="Roques C."/>
            <person name="Iampietro C."/>
            <person name="Lluch J."/>
            <person name="Castinel A."/>
            <person name="Donnadieu C."/>
            <person name="Desvignes T."/>
            <person name="Floi Bucao C."/>
            <person name="Jouanno E."/>
            <person name="Wen M."/>
            <person name="Mejri S."/>
            <person name="Dirks R."/>
            <person name="Jansen H."/>
            <person name="Henkel C."/>
            <person name="Chen W.J."/>
            <person name="Zahm M."/>
            <person name="Cabau C."/>
            <person name="Klopp C."/>
            <person name="Thompson A.W."/>
            <person name="Robinson-Rechavi M."/>
            <person name="Braasch I."/>
            <person name="Lecointre G."/>
            <person name="Bobe J."/>
            <person name="Postlethwait J.H."/>
            <person name="Berthelot C."/>
            <person name="Roest Crollius H."/>
            <person name="Guiguen Y."/>
        </authorList>
    </citation>
    <scope>NUCLEOTIDE SEQUENCE</scope>
    <source>
        <strain evidence="13">Concon-B</strain>
    </source>
</reference>
<dbReference type="PANTHER" id="PTHR21227:SF0">
    <property type="entry name" value="TRNA-SPLICING ENDONUCLEASE SUBUNIT SEN2"/>
    <property type="match status" value="1"/>
</dbReference>
<dbReference type="PIRSF" id="PIRSF011789">
    <property type="entry name" value="tRNA_splic_SEN2"/>
    <property type="match status" value="1"/>
</dbReference>
<keyword evidence="6 9" id="KW-0456">Lyase</keyword>
<dbReference type="GO" id="GO:0006397">
    <property type="term" value="P:mRNA processing"/>
    <property type="evidence" value="ECO:0007669"/>
    <property type="project" value="UniProtKB-KW"/>
</dbReference>
<dbReference type="AlphaFoldDB" id="A0A9Q1D4N9"/>
<evidence type="ECO:0000256" key="4">
    <source>
        <dbReference type="ARBA" id="ARBA00022664"/>
    </source>
</evidence>
<feature type="domain" description="tRNA intron endonuclease N-terminal" evidence="12">
    <location>
        <begin position="303"/>
        <end position="338"/>
    </location>
</feature>
<dbReference type="InterPro" id="IPR006676">
    <property type="entry name" value="tRNA_splic"/>
</dbReference>
<comment type="subcellular location">
    <subcellularLocation>
        <location evidence="1 9">Nucleus</location>
    </subcellularLocation>
</comment>
<name>A0A9Q1D4N9_CONCO</name>
<evidence type="ECO:0000256" key="1">
    <source>
        <dbReference type="ARBA" id="ARBA00004123"/>
    </source>
</evidence>
<keyword evidence="5 9" id="KW-0819">tRNA processing</keyword>
<dbReference type="Pfam" id="PF01974">
    <property type="entry name" value="tRNA_int_endo"/>
    <property type="match status" value="1"/>
</dbReference>
<gene>
    <name evidence="13" type="ORF">COCON_G00176610</name>
</gene>
<evidence type="ECO:0000259" key="12">
    <source>
        <dbReference type="Pfam" id="PF02778"/>
    </source>
</evidence>
<feature type="domain" description="tRNA intron endonuclease catalytic" evidence="11">
    <location>
        <begin position="349"/>
        <end position="444"/>
    </location>
</feature>
<comment type="similarity">
    <text evidence="2 9">Belongs to the tRNA-intron endonuclease family.</text>
</comment>
<dbReference type="PANTHER" id="PTHR21227">
    <property type="entry name" value="TRNA-SPLICING ENDONUCLEASE SUBUNIT SEN2"/>
    <property type="match status" value="1"/>
</dbReference>
<sequence>MAEAVFQAPKRRVRVYESYEAPFPVPVSAEDAQFQQHHVYRAEILNQHVIVRDPDHIQAIYGKGFFGKGILSRSRPEHSISEKWRNINDRCLPVISFTQYQQRVNLARDVLLAQGLDEEDANQVLEKYTHPVKLDLTGGTEEEEAPKEAMHCPVMGEEVGRSPDLGSPGPSGFDVCGGERTGNADSDCTGAEGRRRQGDARYDPLARLYPSEPAVVDIEALSSVKCAKHDDWIAHCGCPLNSSMLRTDIPANGKEQSPTLTSGYQYVLVEEQEQQEGVEAGDNSSCSMNQMERFVCRVNPFAIVEYLQLSLEEAFFLVYALGCLSVYYNEEPFTIIHLWEVFKSVQPNFETSYMAYHYFRCKGWVPKVGVKYGTDFMLYRKGPPFYHARLFPFCSYSVVVEKVDDSFRGAAIRPFSWRSLAALSRITGNVSKELMLCYVIRPSDMTEEELSSPECIKRIKVQEMIVSRWISSRERTDQEEL</sequence>
<proteinExistence type="inferred from homology"/>
<feature type="active site" evidence="10">
    <location>
        <position position="432"/>
    </location>
</feature>
<organism evidence="13 14">
    <name type="scientific">Conger conger</name>
    <name type="common">Conger eel</name>
    <name type="synonym">Muraena conger</name>
    <dbReference type="NCBI Taxonomy" id="82655"/>
    <lineage>
        <taxon>Eukaryota</taxon>
        <taxon>Metazoa</taxon>
        <taxon>Chordata</taxon>
        <taxon>Craniata</taxon>
        <taxon>Vertebrata</taxon>
        <taxon>Euteleostomi</taxon>
        <taxon>Actinopterygii</taxon>
        <taxon>Neopterygii</taxon>
        <taxon>Teleostei</taxon>
        <taxon>Anguilliformes</taxon>
        <taxon>Congridae</taxon>
        <taxon>Conger</taxon>
    </lineage>
</organism>
<dbReference type="EMBL" id="JAFJMO010000013">
    <property type="protein sequence ID" value="KAJ8258649.1"/>
    <property type="molecule type" value="Genomic_DNA"/>
</dbReference>
<comment type="function">
    <text evidence="9">Constitutes one of the two catalytic subunit of the tRNA-splicing endonuclease complex, a complex responsible for identification and cleavage of the splice sites in pre-tRNA. It cleaves pre-tRNA at the 5'- and 3'-splice sites to release the intron. The products are an intron and two tRNA half-molecules bearing 2',3'-cyclic phosphate and 5'-OH termini. There are no conserved sequences at the splice sites, but the intron is invariably located at the same site in the gene, placing the splice sites an invariant distance from the constant structural features of the tRNA body.</text>
</comment>